<dbReference type="InterPro" id="IPR036390">
    <property type="entry name" value="WH_DNA-bd_sf"/>
</dbReference>
<dbReference type="InterPro" id="IPR036388">
    <property type="entry name" value="WH-like_DNA-bd_sf"/>
</dbReference>
<dbReference type="GO" id="GO:0008483">
    <property type="term" value="F:transaminase activity"/>
    <property type="evidence" value="ECO:0007669"/>
    <property type="project" value="UniProtKB-KW"/>
</dbReference>
<comment type="caution">
    <text evidence="7">The sequence shown here is derived from an EMBL/GenBank/DDBJ whole genome shotgun (WGS) entry which is preliminary data.</text>
</comment>
<evidence type="ECO:0000256" key="5">
    <source>
        <dbReference type="ARBA" id="ARBA00023163"/>
    </source>
</evidence>
<evidence type="ECO:0000256" key="2">
    <source>
        <dbReference type="ARBA" id="ARBA00022898"/>
    </source>
</evidence>
<organism evidence="7 8">
    <name type="scientific">Vreelandella maris</name>
    <dbReference type="NCBI Taxonomy" id="2729617"/>
    <lineage>
        <taxon>Bacteria</taxon>
        <taxon>Pseudomonadati</taxon>
        <taxon>Pseudomonadota</taxon>
        <taxon>Gammaproteobacteria</taxon>
        <taxon>Oceanospirillales</taxon>
        <taxon>Halomonadaceae</taxon>
        <taxon>Vreelandella</taxon>
    </lineage>
</organism>
<dbReference type="AlphaFoldDB" id="A0A7Y6RGZ1"/>
<keyword evidence="2" id="KW-0663">Pyridoxal phosphate</keyword>
<name>A0A7Y6RGZ1_9GAMM</name>
<dbReference type="InterPro" id="IPR004839">
    <property type="entry name" value="Aminotransferase_I/II_large"/>
</dbReference>
<dbReference type="InterPro" id="IPR015424">
    <property type="entry name" value="PyrdxlP-dep_Trfase"/>
</dbReference>
<dbReference type="SUPFAM" id="SSF53383">
    <property type="entry name" value="PLP-dependent transferases"/>
    <property type="match status" value="1"/>
</dbReference>
<dbReference type="GO" id="GO:0030170">
    <property type="term" value="F:pyridoxal phosphate binding"/>
    <property type="evidence" value="ECO:0007669"/>
    <property type="project" value="InterPro"/>
</dbReference>
<keyword evidence="8" id="KW-1185">Reference proteome</keyword>
<dbReference type="Pfam" id="PF00155">
    <property type="entry name" value="Aminotran_1_2"/>
    <property type="match status" value="2"/>
</dbReference>
<dbReference type="PROSITE" id="PS50949">
    <property type="entry name" value="HTH_GNTR"/>
    <property type="match status" value="1"/>
</dbReference>
<dbReference type="PANTHER" id="PTHR46577:SF1">
    <property type="entry name" value="HTH-TYPE TRANSCRIPTIONAL REGULATORY PROTEIN GABR"/>
    <property type="match status" value="1"/>
</dbReference>
<keyword evidence="5" id="KW-0804">Transcription</keyword>
<evidence type="ECO:0000256" key="1">
    <source>
        <dbReference type="ARBA" id="ARBA00005384"/>
    </source>
</evidence>
<dbReference type="Gene3D" id="1.10.10.10">
    <property type="entry name" value="Winged helix-like DNA-binding domain superfamily/Winged helix DNA-binding domain"/>
    <property type="match status" value="1"/>
</dbReference>
<evidence type="ECO:0000313" key="7">
    <source>
        <dbReference type="EMBL" id="NVF16571.1"/>
    </source>
</evidence>
<evidence type="ECO:0000256" key="4">
    <source>
        <dbReference type="ARBA" id="ARBA00023125"/>
    </source>
</evidence>
<feature type="domain" description="HTH gntR-type" evidence="6">
    <location>
        <begin position="21"/>
        <end position="88"/>
    </location>
</feature>
<gene>
    <name evidence="7" type="ORF">HUO07_20850</name>
</gene>
<dbReference type="GO" id="GO:0003677">
    <property type="term" value="F:DNA binding"/>
    <property type="evidence" value="ECO:0007669"/>
    <property type="project" value="UniProtKB-KW"/>
</dbReference>
<dbReference type="InterPro" id="IPR015421">
    <property type="entry name" value="PyrdxlP-dep_Trfase_major"/>
</dbReference>
<evidence type="ECO:0000313" key="8">
    <source>
        <dbReference type="Proteomes" id="UP000589984"/>
    </source>
</evidence>
<comment type="similarity">
    <text evidence="1">In the C-terminal section; belongs to the class-I pyridoxal-phosphate-dependent aminotransferase family.</text>
</comment>
<dbReference type="Pfam" id="PF00392">
    <property type="entry name" value="GntR"/>
    <property type="match status" value="1"/>
</dbReference>
<dbReference type="EMBL" id="JABWCV010000047">
    <property type="protein sequence ID" value="NVF16571.1"/>
    <property type="molecule type" value="Genomic_DNA"/>
</dbReference>
<keyword evidence="7" id="KW-0032">Aminotransferase</keyword>
<dbReference type="PANTHER" id="PTHR46577">
    <property type="entry name" value="HTH-TYPE TRANSCRIPTIONAL REGULATORY PROTEIN GABR"/>
    <property type="match status" value="1"/>
</dbReference>
<dbReference type="InterPro" id="IPR051446">
    <property type="entry name" value="HTH_trans_reg/aminotransferase"/>
</dbReference>
<reference evidence="7 8" key="1">
    <citation type="submission" date="2020-06" db="EMBL/GenBank/DDBJ databases">
        <title>Halomonas sp. QX-1 draft genome sequence.</title>
        <authorList>
            <person name="Qiu X."/>
        </authorList>
    </citation>
    <scope>NUCLEOTIDE SEQUENCE [LARGE SCALE GENOMIC DNA]</scope>
    <source>
        <strain evidence="7 8">QX-1</strain>
    </source>
</reference>
<evidence type="ECO:0000256" key="3">
    <source>
        <dbReference type="ARBA" id="ARBA00023015"/>
    </source>
</evidence>
<dbReference type="InterPro" id="IPR000524">
    <property type="entry name" value="Tscrpt_reg_HTH_GntR"/>
</dbReference>
<keyword evidence="3" id="KW-0805">Transcription regulation</keyword>
<keyword evidence="7" id="KW-0808">Transferase</keyword>
<dbReference type="SUPFAM" id="SSF46785">
    <property type="entry name" value="Winged helix' DNA-binding domain"/>
    <property type="match status" value="1"/>
</dbReference>
<proteinExistence type="inferred from homology"/>
<dbReference type="PRINTS" id="PR00035">
    <property type="entry name" value="HTHGNTR"/>
</dbReference>
<keyword evidence="4" id="KW-0238">DNA-binding</keyword>
<dbReference type="GO" id="GO:0003700">
    <property type="term" value="F:DNA-binding transcription factor activity"/>
    <property type="evidence" value="ECO:0007669"/>
    <property type="project" value="InterPro"/>
</dbReference>
<dbReference type="Gene3D" id="3.40.640.10">
    <property type="entry name" value="Type I PLP-dependent aspartate aminotransferase-like (Major domain)"/>
    <property type="match status" value="1"/>
</dbReference>
<dbReference type="CDD" id="cd00609">
    <property type="entry name" value="AAT_like"/>
    <property type="match status" value="1"/>
</dbReference>
<dbReference type="Proteomes" id="UP000589984">
    <property type="component" value="Unassembled WGS sequence"/>
</dbReference>
<evidence type="ECO:0000259" key="6">
    <source>
        <dbReference type="PROSITE" id="PS50949"/>
    </source>
</evidence>
<protein>
    <submittedName>
        <fullName evidence="7">PLP-dependent aminotransferase family protein</fullName>
    </submittedName>
</protein>
<dbReference type="SMART" id="SM00345">
    <property type="entry name" value="HTH_GNTR"/>
    <property type="match status" value="1"/>
</dbReference>
<sequence>MEKTKILQQLENLYLRQPAALSKQVRVEQALRQAVTQKWTTSTRLPGHRAFAETLNISRHTLARAIHTLIKEGLMVTHHGKGTWSSHLASEITSETPEPRLSSRARRVLEAPGAGMVQNGSFVPGIPDITKFPIRKWRQLYANVTVPQNALLLSYSTGGYGPLKRAIRDFLQRWRNINCDTEQIIITDGTHNGIQLCAMALADAGDTVAIESPCYWGAQKVFTSSNLELEMIPWMPGKGHVLPESPKPIQLAYLMGGHHYPLSVPTCIKDKRRLCQALNPAYIIEDDYEFSQEDHINLLFDARSDRHILAGSFSKMIFPGLRLGYLVVPKHLSSPINQLRSELFREGRMLDQAVLAEFMSNGDLDAWCRRIQREYLGRQQVVHDHLETLPNVRYISPPSHAIGICIEFEHPVEDVAIAKSLLREHLVVRPLSTVCAGKDQRSGLVMGVGMLSGETLKDEVNRLCRHLKILLSP</sequence>
<accession>A0A7Y6RGZ1</accession>